<evidence type="ECO:0000313" key="5">
    <source>
        <dbReference type="Proteomes" id="UP000549457"/>
    </source>
</evidence>
<dbReference type="InterPro" id="IPR008638">
    <property type="entry name" value="FhaB/CdiA-like_TPS"/>
</dbReference>
<protein>
    <submittedName>
        <fullName evidence="4">Filamentous hemagglutinin family protein</fullName>
    </submittedName>
</protein>
<dbReference type="SUPFAM" id="SSF51126">
    <property type="entry name" value="Pectin lyase-like"/>
    <property type="match status" value="1"/>
</dbReference>
<feature type="domain" description="Filamentous haemagglutinin FhaB/tRNA nuclease CdiA-like TPS" evidence="3">
    <location>
        <begin position="33"/>
        <end position="145"/>
    </location>
</feature>
<evidence type="ECO:0000256" key="1">
    <source>
        <dbReference type="SAM" id="MobiDB-lite"/>
    </source>
</evidence>
<evidence type="ECO:0000313" key="4">
    <source>
        <dbReference type="EMBL" id="MBB5222549.1"/>
    </source>
</evidence>
<dbReference type="SMART" id="SM00912">
    <property type="entry name" value="Haemagg_act"/>
    <property type="match status" value="1"/>
</dbReference>
<dbReference type="InterPro" id="IPR011050">
    <property type="entry name" value="Pectin_lyase_fold/virulence"/>
</dbReference>
<keyword evidence="2" id="KW-0732">Signal</keyword>
<dbReference type="InterPro" id="IPR041286">
    <property type="entry name" value="MBG_2"/>
</dbReference>
<evidence type="ECO:0000259" key="3">
    <source>
        <dbReference type="SMART" id="SM00912"/>
    </source>
</evidence>
<dbReference type="InterPro" id="IPR050909">
    <property type="entry name" value="Bact_Autotransporter_VF"/>
</dbReference>
<organism evidence="4 5">
    <name type="scientific">Amaricoccus macauensis</name>
    <dbReference type="NCBI Taxonomy" id="57001"/>
    <lineage>
        <taxon>Bacteria</taxon>
        <taxon>Pseudomonadati</taxon>
        <taxon>Pseudomonadota</taxon>
        <taxon>Alphaproteobacteria</taxon>
        <taxon>Rhodobacterales</taxon>
        <taxon>Paracoccaceae</taxon>
        <taxon>Amaricoccus</taxon>
    </lineage>
</organism>
<keyword evidence="5" id="KW-1185">Reference proteome</keyword>
<dbReference type="Gene3D" id="2.160.20.10">
    <property type="entry name" value="Single-stranded right-handed beta-helix, Pectin lyase-like"/>
    <property type="match status" value="1"/>
</dbReference>
<dbReference type="Proteomes" id="UP000549457">
    <property type="component" value="Unassembled WGS sequence"/>
</dbReference>
<dbReference type="PANTHER" id="PTHR12338:SF5">
    <property type="entry name" value="ANTIGEN 43-RELATED"/>
    <property type="match status" value="1"/>
</dbReference>
<dbReference type="PANTHER" id="PTHR12338">
    <property type="entry name" value="AUTOTRANSPORTER"/>
    <property type="match status" value="1"/>
</dbReference>
<proteinExistence type="predicted"/>
<dbReference type="Gene3D" id="3.30.160.710">
    <property type="match status" value="8"/>
</dbReference>
<feature type="compositionally biased region" description="Low complexity" evidence="1">
    <location>
        <begin position="1647"/>
        <end position="1656"/>
    </location>
</feature>
<name>A0A840SHQ9_9RHOB</name>
<feature type="signal peptide" evidence="2">
    <location>
        <begin position="1"/>
        <end position="32"/>
    </location>
</feature>
<dbReference type="NCBIfam" id="TIGR01901">
    <property type="entry name" value="adhes_NPXG"/>
    <property type="match status" value="1"/>
</dbReference>
<feature type="region of interest" description="Disordered" evidence="1">
    <location>
        <begin position="1643"/>
        <end position="1667"/>
    </location>
</feature>
<dbReference type="Pfam" id="PF18676">
    <property type="entry name" value="MBG_2"/>
    <property type="match status" value="9"/>
</dbReference>
<sequence length="1710" mass="168401">MPVETVTMRPARAMHLLGVSLLALTLAEAAVAEPLVPRGGVVARGSARIVGGTERTVIRQTTPRAVIDWRRFDVGRDHTVVFEQPGKTSATLNRVTTSRPSVIEGAIRARGTVVIQNGAGVLFSDGATVDAGGLVATSRRVDAARFQRDGRVELGGTGPGGTVTNRGRITVGAAGLAALVGDSVENAGTIVARQGAVVLAGGTTGTLDLAGDGFLRIAGKGRAATTGTIDARNVIVSVAETASALDSAINVEGLVRAADGKAGGSIELHGGGGRTRVAGILDASGNETGGKVTVTGRQIEVTGNARLSARGGTDGGIVRVGGNRGGSSTLPRAHELAIAEGAGIIADGTTGTGGVIIAWSDANARIDGRLSATGGRRGGFIETSAVAALRLGPNAAVTAGDGGRWLLDPRNVVIGTAGAATSGGAITPPPGAGPYIVSLVALQAALDAGTDVTVTTVQPASTQAGDITVIGALGWTGPGALTLSAERDILISAPVTTANGDFTVSAARSIGIAADLTATDAASITLTAGTGDIRLTRARPGDLAVRTAAGDLTLTAGNQVTLRNWQGGLDLATGSGDLSITAGHAILVRGGAGANQWVRVGSATSSGTVSLSAPKIDVVGGIGAGSRAEILAGPGGSLTVEARDRILVQDWTGGSPARLASLGGAPLILIAAEQCWFGTVQSGTGAADGGPVSLAGSIAATVEPIFSLAAGHDFTLATETPAGAASSYEAALPLSVTTTGTGSLAIDAPVTASRLTLVSAQGITLGAGTTLTTTDPGASLVVSAGAAFANASGGDVFAPGGRWLLYMDRFASPSGALPVPDGFDLYGRSLASDPPAGLGFTGSRIVYAEQPTLTLAADSASKTYGETTPAIGFTATGLRPGDSFATALTGTPTVTATGTTPTAAAGSHTAALAATASAQGYRLALVDGSITVAPAPLTITADDASRPYGATNPGFTARYAGFIPGEDARDLAGNLTLATSATRTSDVGTYAITAAGLTSSNYAITYAPGALAVTPAALTVTANDAGRRYGAANPSLTARYDGLVAGDTAADLGPLTLATSATRTSDVGTYAITAAGLTSSNYAITYAPGALAVTPAALTVTANDAGRRYGTVNPNLTARYAGLVAGDTAASLGPLTLATAATPTSDVGTYAITAAGLTSSNYAITYAPGALAVTPAALTVTANDAGRRYGAANPNLTARYAGLVAGDTAADLGPLTLATAATPASDVGTYAITASGLTSSNYAITYAPGALAVTRAALTVTANDAGRRYGAANPSLTARYAGLVAGDTAADLGPLTLATAATPASDVGTYAITASGLTSSNYAITYAPGALTVTKAPLTITANDTHRRYGAANPGLGVHYTGFVAGDDATDLSGQLAVATSATKTSAVGAYAIAATGLTSGNYAIAWQPGTLTVNPAPLTVTANDLSRTYGNAGAPYAATYAGFVNGDDAADLAGTLHFETTAGQSSPVGTYGVTPAGHTNGNYAISYIAGYLTIDPAALTITANDAARIEGAPDPDFTARYAGFVSGEGTSVLGGSLSITSDADADSPAGAYALTPGGLTSANYAITFVDGTLSLLPAPLAAPAQLTGHEERHIAARGVPPLTPGDASFRTTSAEAPPAIDNPFVLTYSLGEFSRTMGLGGGTGTGARATGADTETATRDADTKGFVPASGGATTTPAADPTCIAGVLPGDAGDCGTTRENYWITRTSL</sequence>
<reference evidence="4 5" key="1">
    <citation type="submission" date="2020-08" db="EMBL/GenBank/DDBJ databases">
        <title>Genomic Encyclopedia of Type Strains, Phase IV (KMG-IV): sequencing the most valuable type-strain genomes for metagenomic binning, comparative biology and taxonomic classification.</title>
        <authorList>
            <person name="Goeker M."/>
        </authorList>
    </citation>
    <scope>NUCLEOTIDE SEQUENCE [LARGE SCALE GENOMIC DNA]</scope>
    <source>
        <strain evidence="4 5">DSM 101730</strain>
    </source>
</reference>
<gene>
    <name evidence="4" type="ORF">HNP73_002485</name>
</gene>
<evidence type="ECO:0000256" key="2">
    <source>
        <dbReference type="SAM" id="SignalP"/>
    </source>
</evidence>
<feature type="chain" id="PRO_5032672880" evidence="2">
    <location>
        <begin position="33"/>
        <end position="1710"/>
    </location>
</feature>
<accession>A0A840SHQ9</accession>
<dbReference type="RefSeq" id="WP_184149543.1">
    <property type="nucleotide sequence ID" value="NZ_JACHFM010000002.1"/>
</dbReference>
<comment type="caution">
    <text evidence="4">The sequence shown here is derived from an EMBL/GenBank/DDBJ whole genome shotgun (WGS) entry which is preliminary data.</text>
</comment>
<dbReference type="Pfam" id="PF05860">
    <property type="entry name" value="TPS"/>
    <property type="match status" value="1"/>
</dbReference>
<dbReference type="InterPro" id="IPR012334">
    <property type="entry name" value="Pectin_lyas_fold"/>
</dbReference>
<dbReference type="EMBL" id="JACHFM010000002">
    <property type="protein sequence ID" value="MBB5222549.1"/>
    <property type="molecule type" value="Genomic_DNA"/>
</dbReference>